<keyword evidence="8" id="KW-0460">Magnesium</keyword>
<dbReference type="Pfam" id="PF01926">
    <property type="entry name" value="MMR_HSR1"/>
    <property type="match status" value="1"/>
</dbReference>
<evidence type="ECO:0000256" key="3">
    <source>
        <dbReference type="ARBA" id="ARBA00022490"/>
    </source>
</evidence>
<evidence type="ECO:0000256" key="10">
    <source>
        <dbReference type="ARBA" id="ARBA00023134"/>
    </source>
</evidence>
<dbReference type="NCBIfam" id="TIGR00450">
    <property type="entry name" value="mnmE_trmE_thdF"/>
    <property type="match status" value="1"/>
</dbReference>
<dbReference type="Proteomes" id="UP000504621">
    <property type="component" value="Unplaced"/>
</dbReference>
<dbReference type="GO" id="GO:0009507">
    <property type="term" value="C:chloroplast"/>
    <property type="evidence" value="ECO:0007669"/>
    <property type="project" value="UniProtKB-SubCell"/>
</dbReference>
<keyword evidence="6 11" id="KW-0547">Nucleotide-binding</keyword>
<evidence type="ECO:0000256" key="6">
    <source>
        <dbReference type="ARBA" id="ARBA00022741"/>
    </source>
</evidence>
<dbReference type="PANTHER" id="PTHR42714">
    <property type="entry name" value="TRNA MODIFICATION GTPASE GTPBP3"/>
    <property type="match status" value="1"/>
</dbReference>
<evidence type="ECO:0000256" key="5">
    <source>
        <dbReference type="ARBA" id="ARBA00022723"/>
    </source>
</evidence>
<dbReference type="RefSeq" id="XP_021284425.1">
    <property type="nucleotide sequence ID" value="XM_021428750.1"/>
</dbReference>
<organism evidence="13 14">
    <name type="scientific">Herrania umbratica</name>
    <dbReference type="NCBI Taxonomy" id="108875"/>
    <lineage>
        <taxon>Eukaryota</taxon>
        <taxon>Viridiplantae</taxon>
        <taxon>Streptophyta</taxon>
        <taxon>Embryophyta</taxon>
        <taxon>Tracheophyta</taxon>
        <taxon>Spermatophyta</taxon>
        <taxon>Magnoliopsida</taxon>
        <taxon>eudicotyledons</taxon>
        <taxon>Gunneridae</taxon>
        <taxon>Pentapetalae</taxon>
        <taxon>rosids</taxon>
        <taxon>malvids</taxon>
        <taxon>Malvales</taxon>
        <taxon>Malvaceae</taxon>
        <taxon>Byttnerioideae</taxon>
        <taxon>Herrania</taxon>
    </lineage>
</organism>
<dbReference type="FunFam" id="3.30.1360.120:FF:000003">
    <property type="entry name" value="tRNA modification GTPase MnmE"/>
    <property type="match status" value="1"/>
</dbReference>
<feature type="domain" description="TrmE-type G" evidence="12">
    <location>
        <begin position="320"/>
        <end position="486"/>
    </location>
</feature>
<sequence>MAVLPSVRAIITHFYRPTKPPPRLPLSSLVFPKKLSFLFPLFPKSQALKPLKPVASTRQETTFVSNNDDRLVGLGSVNQGDPIQTQSTTSTIAAIVTSLGGPPAAVGIVRLSGPTAVNIAGRVFYPAKKKKKKQEKSFDSGSASWGPTSHVVEYGVVLDSQGNVVDEVLAVPMLAPKSYTREDVVELQCHGSEVCLRRVLKACLEAGARLAEPGEFTLRAFLNGRLDLSQAENVGKLISAKSVAAADAALAGIQGGFCSLVRSLRGQCIELLTEIEARLDFEDEMPPLDFNLVMDRIHAMSQEVEHALETANYDKLLQSGLQIAIVGRPNVGKSSLLNAWSKSERAIVTDIAGTTRDVVEASVTVSGVPVTLLDTAGIRETDDVVEKMGVERSEAVAMGADVIIMTVSALDGWTVEDTKLLERIQSNKRSTSIPMILVINKIDCASSACSDWVDREAKSFTKHVFTCAITGQGIQDLEKSISEIVGLNQIPAGGRRWTVNQRQCEQLMRAKEAFVRLKSSINEELPLDFWTIDLKDAALALGQISGEDISEEILSNIFGKFCIGK</sequence>
<keyword evidence="3" id="KW-0963">Cytoplasm</keyword>
<dbReference type="GO" id="GO:0042802">
    <property type="term" value="F:identical protein binding"/>
    <property type="evidence" value="ECO:0007669"/>
    <property type="project" value="UniProtKB-ARBA"/>
</dbReference>
<dbReference type="InterPro" id="IPR027368">
    <property type="entry name" value="MnmE_dom2"/>
</dbReference>
<dbReference type="PANTHER" id="PTHR42714:SF2">
    <property type="entry name" value="TRNA MODIFICATION GTPASE GTPBP3, MITOCHONDRIAL"/>
    <property type="match status" value="1"/>
</dbReference>
<gene>
    <name evidence="14" type="primary">LOC110416701</name>
</gene>
<dbReference type="InterPro" id="IPR005225">
    <property type="entry name" value="Small_GTP-bd"/>
</dbReference>
<dbReference type="PROSITE" id="PS51709">
    <property type="entry name" value="G_TRME"/>
    <property type="match status" value="1"/>
</dbReference>
<keyword evidence="13" id="KW-1185">Reference proteome</keyword>
<dbReference type="CDD" id="cd04164">
    <property type="entry name" value="trmE"/>
    <property type="match status" value="1"/>
</dbReference>
<keyword evidence="5" id="KW-0479">Metal-binding</keyword>
<dbReference type="NCBIfam" id="TIGR00231">
    <property type="entry name" value="small_GTP"/>
    <property type="match status" value="1"/>
</dbReference>
<keyword evidence="7" id="KW-0378">Hydrolase</keyword>
<comment type="similarity">
    <text evidence="2 11">Belongs to the TRAFAC class TrmE-Era-EngA-EngB-Septin-like GTPase superfamily. TrmE GTPase family.</text>
</comment>
<dbReference type="GO" id="GO:0005829">
    <property type="term" value="C:cytosol"/>
    <property type="evidence" value="ECO:0007669"/>
    <property type="project" value="TreeGrafter"/>
</dbReference>
<dbReference type="Gene3D" id="1.20.120.430">
    <property type="entry name" value="tRNA modification GTPase MnmE domain 2"/>
    <property type="match status" value="1"/>
</dbReference>
<dbReference type="GO" id="GO:0003924">
    <property type="term" value="F:GTPase activity"/>
    <property type="evidence" value="ECO:0007669"/>
    <property type="project" value="InterPro"/>
</dbReference>
<evidence type="ECO:0000313" key="13">
    <source>
        <dbReference type="Proteomes" id="UP000504621"/>
    </source>
</evidence>
<evidence type="ECO:0000259" key="12">
    <source>
        <dbReference type="PROSITE" id="PS51709"/>
    </source>
</evidence>
<name>A0A6J1ACB8_9ROSI</name>
<dbReference type="InterPro" id="IPR006073">
    <property type="entry name" value="GTP-bd"/>
</dbReference>
<dbReference type="Pfam" id="PF12631">
    <property type="entry name" value="MnmE_helical"/>
    <property type="match status" value="1"/>
</dbReference>
<dbReference type="GeneID" id="110416701"/>
<protein>
    <submittedName>
        <fullName evidence="14">Uncharacterized protein LOC110416701</fullName>
    </submittedName>
</protein>
<dbReference type="Gene3D" id="3.40.50.300">
    <property type="entry name" value="P-loop containing nucleotide triphosphate hydrolases"/>
    <property type="match status" value="1"/>
</dbReference>
<dbReference type="InterPro" id="IPR031168">
    <property type="entry name" value="G_TrmE"/>
</dbReference>
<dbReference type="HAMAP" id="MF_00379">
    <property type="entry name" value="GTPase_MnmE"/>
    <property type="match status" value="1"/>
</dbReference>
<evidence type="ECO:0000256" key="11">
    <source>
        <dbReference type="RuleBase" id="RU003313"/>
    </source>
</evidence>
<keyword evidence="9" id="KW-0630">Potassium</keyword>
<dbReference type="Pfam" id="PF10396">
    <property type="entry name" value="TrmE_N"/>
    <property type="match status" value="1"/>
</dbReference>
<dbReference type="GO" id="GO:0005525">
    <property type="term" value="F:GTP binding"/>
    <property type="evidence" value="ECO:0007669"/>
    <property type="project" value="UniProtKB-KW"/>
</dbReference>
<evidence type="ECO:0000256" key="9">
    <source>
        <dbReference type="ARBA" id="ARBA00022958"/>
    </source>
</evidence>
<dbReference type="OrthoDB" id="188276at2759"/>
<proteinExistence type="inferred from homology"/>
<dbReference type="FunFam" id="3.40.50.300:FF:000494">
    <property type="entry name" value="tRNA modification GTPase MnmE"/>
    <property type="match status" value="1"/>
</dbReference>
<keyword evidence="4 11" id="KW-0819">tRNA processing</keyword>
<dbReference type="GO" id="GO:0046872">
    <property type="term" value="F:metal ion binding"/>
    <property type="evidence" value="ECO:0007669"/>
    <property type="project" value="UniProtKB-KW"/>
</dbReference>
<dbReference type="SUPFAM" id="SSF52540">
    <property type="entry name" value="P-loop containing nucleoside triphosphate hydrolases"/>
    <property type="match status" value="1"/>
</dbReference>
<comment type="subcellular location">
    <subcellularLocation>
        <location evidence="1">Plastid</location>
        <location evidence="1">Chloroplast</location>
    </subcellularLocation>
</comment>
<evidence type="ECO:0000256" key="1">
    <source>
        <dbReference type="ARBA" id="ARBA00004229"/>
    </source>
</evidence>
<reference evidence="14" key="1">
    <citation type="submission" date="2025-08" db="UniProtKB">
        <authorList>
            <consortium name="RefSeq"/>
        </authorList>
    </citation>
    <scope>IDENTIFICATION</scope>
    <source>
        <tissue evidence="14">Leaf</tissue>
    </source>
</reference>
<dbReference type="CDD" id="cd14858">
    <property type="entry name" value="TrmE_N"/>
    <property type="match status" value="1"/>
</dbReference>
<evidence type="ECO:0000256" key="8">
    <source>
        <dbReference type="ARBA" id="ARBA00022842"/>
    </source>
</evidence>
<evidence type="ECO:0000256" key="2">
    <source>
        <dbReference type="ARBA" id="ARBA00011043"/>
    </source>
</evidence>
<accession>A0A6J1ACB8</accession>
<dbReference type="InterPro" id="IPR025867">
    <property type="entry name" value="MnmE_helical"/>
</dbReference>
<dbReference type="Gene3D" id="3.30.1360.120">
    <property type="entry name" value="Probable tRNA modification gtpase trme, domain 1"/>
    <property type="match status" value="1"/>
</dbReference>
<dbReference type="AlphaFoldDB" id="A0A6J1ACB8"/>
<evidence type="ECO:0000256" key="7">
    <source>
        <dbReference type="ARBA" id="ARBA00022801"/>
    </source>
</evidence>
<evidence type="ECO:0000256" key="4">
    <source>
        <dbReference type="ARBA" id="ARBA00022694"/>
    </source>
</evidence>
<dbReference type="InterPro" id="IPR027266">
    <property type="entry name" value="TrmE/GcvT-like"/>
</dbReference>
<dbReference type="InterPro" id="IPR004520">
    <property type="entry name" value="GTPase_MnmE"/>
</dbReference>
<keyword evidence="10 11" id="KW-0342">GTP-binding</keyword>
<dbReference type="GO" id="GO:0002098">
    <property type="term" value="P:tRNA wobble uridine modification"/>
    <property type="evidence" value="ECO:0007669"/>
    <property type="project" value="TreeGrafter"/>
</dbReference>
<dbReference type="InterPro" id="IPR018948">
    <property type="entry name" value="GTP-bd_TrmE_N"/>
</dbReference>
<evidence type="ECO:0000313" key="14">
    <source>
        <dbReference type="RefSeq" id="XP_021284425.1"/>
    </source>
</evidence>
<dbReference type="InterPro" id="IPR027417">
    <property type="entry name" value="P-loop_NTPase"/>
</dbReference>
<dbReference type="GO" id="GO:0030488">
    <property type="term" value="P:tRNA methylation"/>
    <property type="evidence" value="ECO:0007669"/>
    <property type="project" value="TreeGrafter"/>
</dbReference>